<keyword evidence="1" id="KW-0812">Transmembrane</keyword>
<dbReference type="Pfam" id="PF13681">
    <property type="entry name" value="PilX"/>
    <property type="match status" value="1"/>
</dbReference>
<dbReference type="Proteomes" id="UP000184997">
    <property type="component" value="Unassembled WGS sequence"/>
</dbReference>
<dbReference type="EMBL" id="FLUK01000165">
    <property type="protein sequence ID" value="SBV88176.1"/>
    <property type="molecule type" value="Genomic_DNA"/>
</dbReference>
<protein>
    <submittedName>
        <fullName evidence="4">Type IV pilus assembly protein PilX</fullName>
    </submittedName>
</protein>
<dbReference type="InterPro" id="IPR025205">
    <property type="entry name" value="PilX/PilW_C"/>
</dbReference>
<dbReference type="RefSeq" id="WP_009597940.1">
    <property type="nucleotide sequence ID" value="NZ_CP076252.1"/>
</dbReference>
<accession>A0A1M4IKZ3</accession>
<evidence type="ECO:0000259" key="3">
    <source>
        <dbReference type="Pfam" id="PF14341"/>
    </source>
</evidence>
<reference evidence="5" key="1">
    <citation type="submission" date="2016-07" db="EMBL/GenBank/DDBJ databases">
        <authorList>
            <person name="Florea S."/>
            <person name="Webb J.S."/>
            <person name="Jaromczyk J."/>
            <person name="Schardl C.L."/>
        </authorList>
    </citation>
    <scope>NUCLEOTIDE SEQUENCE [LARGE SCALE GENOMIC DNA]</scope>
</reference>
<gene>
    <name evidence="4" type="primary">pilX</name>
    <name evidence="4" type="ORF">XTGNCPPB3709_2113</name>
</gene>
<evidence type="ECO:0000313" key="5">
    <source>
        <dbReference type="Proteomes" id="UP000184997"/>
    </source>
</evidence>
<evidence type="ECO:0000259" key="2">
    <source>
        <dbReference type="Pfam" id="PF13681"/>
    </source>
</evidence>
<feature type="domain" description="PilX/PilW C-terminal" evidence="2">
    <location>
        <begin position="81"/>
        <end position="169"/>
    </location>
</feature>
<feature type="transmembrane region" description="Helical" evidence="1">
    <location>
        <begin position="12"/>
        <end position="32"/>
    </location>
</feature>
<name>A0A1M4IKZ3_9XANT</name>
<feature type="domain" description="Type 4 fimbrial biogenesis protein PilX N-terminal" evidence="3">
    <location>
        <begin position="11"/>
        <end position="60"/>
    </location>
</feature>
<organism evidence="4 5">
    <name type="scientific">Xanthomonas graminis pv. graminis</name>
    <dbReference type="NCBI Taxonomy" id="134874"/>
    <lineage>
        <taxon>Bacteria</taxon>
        <taxon>Pseudomonadati</taxon>
        <taxon>Pseudomonadota</taxon>
        <taxon>Gammaproteobacteria</taxon>
        <taxon>Lysobacterales</taxon>
        <taxon>Lysobacteraceae</taxon>
        <taxon>Xanthomonas</taxon>
        <taxon>Xanthomonas translucens group</taxon>
        <taxon>Xanthomonas graminis</taxon>
    </lineage>
</organism>
<keyword evidence="1" id="KW-0472">Membrane</keyword>
<evidence type="ECO:0000256" key="1">
    <source>
        <dbReference type="SAM" id="Phobius"/>
    </source>
</evidence>
<proteinExistence type="predicted"/>
<dbReference type="InterPro" id="IPR025746">
    <property type="entry name" value="PilX_N_dom"/>
</dbReference>
<sequence length="170" mass="18309">MNSPFPCRQGGISLLVVLLLLLVMTLLGLAVMRNTLLEERMASNLVDRGRSFQAVEGALREAEARIGNANPLTMPSSGCTNGLCAPPVATDPDRWLSSDRTGWSTATLGVTTTAAPRYIIEYMGEAPTWPACDRISPIPQLCMAPSYRITAVSEGAGRAQVLLQTNYIKQ</sequence>
<keyword evidence="1" id="KW-1133">Transmembrane helix</keyword>
<dbReference type="AlphaFoldDB" id="A0A1M4IKZ3"/>
<dbReference type="Pfam" id="PF14341">
    <property type="entry name" value="PilX_N"/>
    <property type="match status" value="1"/>
</dbReference>
<evidence type="ECO:0000313" key="4">
    <source>
        <dbReference type="EMBL" id="SBV88176.1"/>
    </source>
</evidence>